<dbReference type="KEGG" id="vnx:VNE69_04141"/>
<reference evidence="2" key="1">
    <citation type="journal article" date="2024" name="BMC Genomics">
        <title>Functional annotation of a divergent genome using sequence and structure-based similarity.</title>
        <authorList>
            <person name="Svedberg D."/>
            <person name="Winiger R.R."/>
            <person name="Berg A."/>
            <person name="Sharma H."/>
            <person name="Tellgren-Roth C."/>
            <person name="Debrunner-Vossbrinck B.A."/>
            <person name="Vossbrinck C.R."/>
            <person name="Barandun J."/>
        </authorList>
    </citation>
    <scope>NUCLEOTIDE SEQUENCE</scope>
    <source>
        <strain evidence="2">Illinois isolate</strain>
    </source>
</reference>
<name>A0AAX4JBG1_9MICR</name>
<dbReference type="Proteomes" id="UP001334084">
    <property type="component" value="Chromosome 4"/>
</dbReference>
<keyword evidence="3" id="KW-1185">Reference proteome</keyword>
<organism evidence="2 3">
    <name type="scientific">Vairimorpha necatrix</name>
    <dbReference type="NCBI Taxonomy" id="6039"/>
    <lineage>
        <taxon>Eukaryota</taxon>
        <taxon>Fungi</taxon>
        <taxon>Fungi incertae sedis</taxon>
        <taxon>Microsporidia</taxon>
        <taxon>Nosematidae</taxon>
        <taxon>Vairimorpha</taxon>
    </lineage>
</organism>
<evidence type="ECO:0000313" key="2">
    <source>
        <dbReference type="EMBL" id="WUR03315.1"/>
    </source>
</evidence>
<dbReference type="AlphaFoldDB" id="A0AAX4JBG1"/>
<sequence>MDFENFESKILKDFTNKMLNKQEIEQICKKAIDLKIIDSSDIQIEEIPENTTENILKIIRRCRNLYLNTSINDKSFISTKYHSPISRDHTINKDPTIYKDSNLIRDPTIYKDPNLIKDSNFISDNIVNSPFYNQKRDFLNSKFESPLVTKNQNIENPFTNDNDLMSFCEDLRTKTKSIKKNQKGKTIKLINEVIDNFVQYKIRKKKSNKYVYSMIICGVCIITYIIYKPVPI</sequence>
<dbReference type="GeneID" id="90541131"/>
<keyword evidence="1" id="KW-0472">Membrane</keyword>
<accession>A0AAX4JBG1</accession>
<keyword evidence="1" id="KW-1133">Transmembrane helix</keyword>
<protein>
    <submittedName>
        <fullName evidence="2">Uncharacterized protein</fullName>
    </submittedName>
</protein>
<proteinExistence type="predicted"/>
<keyword evidence="1" id="KW-0812">Transmembrane</keyword>
<gene>
    <name evidence="2" type="ORF">VNE69_04141</name>
</gene>
<evidence type="ECO:0000313" key="3">
    <source>
        <dbReference type="Proteomes" id="UP001334084"/>
    </source>
</evidence>
<feature type="transmembrane region" description="Helical" evidence="1">
    <location>
        <begin position="210"/>
        <end position="227"/>
    </location>
</feature>
<dbReference type="RefSeq" id="XP_065329460.1">
    <property type="nucleotide sequence ID" value="XM_065473388.1"/>
</dbReference>
<dbReference type="EMBL" id="CP142729">
    <property type="protein sequence ID" value="WUR03315.1"/>
    <property type="molecule type" value="Genomic_DNA"/>
</dbReference>
<evidence type="ECO:0000256" key="1">
    <source>
        <dbReference type="SAM" id="Phobius"/>
    </source>
</evidence>